<dbReference type="EMBL" id="FNIT01000001">
    <property type="protein sequence ID" value="SDN57467.1"/>
    <property type="molecule type" value="Genomic_DNA"/>
</dbReference>
<accession>A0A1H0CHU2</accession>
<dbReference type="Pfam" id="PF13400">
    <property type="entry name" value="Tad"/>
    <property type="match status" value="1"/>
</dbReference>
<feature type="domain" description="Putative Flp pilus-assembly TadG-like N-terminal" evidence="1">
    <location>
        <begin position="15"/>
        <end position="59"/>
    </location>
</feature>
<dbReference type="STRING" id="1166073.SAMN05192530_101314"/>
<name>A0A1H0CHU2_9HYPH</name>
<dbReference type="OrthoDB" id="7522752at2"/>
<proteinExistence type="predicted"/>
<dbReference type="Proteomes" id="UP000198793">
    <property type="component" value="Unassembled WGS sequence"/>
</dbReference>
<evidence type="ECO:0000259" key="1">
    <source>
        <dbReference type="Pfam" id="PF13400"/>
    </source>
</evidence>
<dbReference type="AlphaFoldDB" id="A0A1H0CHU2"/>
<protein>
    <submittedName>
        <fullName evidence="2">Flp pilus assembly protein TadG</fullName>
    </submittedName>
</protein>
<sequence length="468" mass="51043">MRPSSRFLRDHRASIPIVTALLLPVLVLISGGAVDLVVHERGRIALQDALDRGVLAAASLNQTADPTAVVRSFLKSVPNGDTATLTVAEQKTLNKRVITASASIAYETTFLKLADIDDLTINASSTAEESRSNVELSLVLDISGSMLDNGGMTQLRPAAKSFLDVVLKEDSRPTTSVNIIPFAGQVNVGKDVFEYITSAAYNNRLLPYGRKQHNSSWCVEMTSGDFSSGTPSFYDRDQAPHFSYYNISASGKQPWWCPTLPTISYMTNDLATLKARMDALQPYDGTGTAYGMKWAELLLNPSMRSTLQSIRTKGYAPIPASFSARPADFNDKDTLKFIVLMTDGQIGFQPRPTDANVNPDSRWSVTTRNISGNDANKKAYATTTNDYVGRFNAFTEAEAKGFYKKVCDYTKQEGITIFTIAFKVSAEIAANIAACASKPAYAYKVDGLDMSAAFQSIAAQMQQLRITK</sequence>
<keyword evidence="3" id="KW-1185">Reference proteome</keyword>
<organism evidence="2 3">
    <name type="scientific">Aureimonas jatrophae</name>
    <dbReference type="NCBI Taxonomy" id="1166073"/>
    <lineage>
        <taxon>Bacteria</taxon>
        <taxon>Pseudomonadati</taxon>
        <taxon>Pseudomonadota</taxon>
        <taxon>Alphaproteobacteria</taxon>
        <taxon>Hyphomicrobiales</taxon>
        <taxon>Aurantimonadaceae</taxon>
        <taxon>Aureimonas</taxon>
    </lineage>
</organism>
<dbReference type="InterPro" id="IPR028087">
    <property type="entry name" value="Tad_N"/>
</dbReference>
<dbReference type="SUPFAM" id="SSF53300">
    <property type="entry name" value="vWA-like"/>
    <property type="match status" value="1"/>
</dbReference>
<evidence type="ECO:0000313" key="3">
    <source>
        <dbReference type="Proteomes" id="UP000198793"/>
    </source>
</evidence>
<dbReference type="RefSeq" id="WP_090667866.1">
    <property type="nucleotide sequence ID" value="NZ_FNIT01000001.1"/>
</dbReference>
<reference evidence="2 3" key="1">
    <citation type="submission" date="2016-10" db="EMBL/GenBank/DDBJ databases">
        <authorList>
            <person name="de Groot N.N."/>
        </authorList>
    </citation>
    <scope>NUCLEOTIDE SEQUENCE [LARGE SCALE GENOMIC DNA]</scope>
    <source>
        <strain evidence="3">L7-484,KACC 16230,DSM 25025</strain>
    </source>
</reference>
<dbReference type="InterPro" id="IPR036465">
    <property type="entry name" value="vWFA_dom_sf"/>
</dbReference>
<gene>
    <name evidence="2" type="ORF">SAMN05192530_101314</name>
</gene>
<dbReference type="Gene3D" id="3.40.50.410">
    <property type="entry name" value="von Willebrand factor, type A domain"/>
    <property type="match status" value="1"/>
</dbReference>
<evidence type="ECO:0000313" key="2">
    <source>
        <dbReference type="EMBL" id="SDN57467.1"/>
    </source>
</evidence>